<keyword evidence="13" id="KW-1185">Reference proteome</keyword>
<gene>
    <name evidence="12" type="ORF">OBRU01_17719</name>
</gene>
<dbReference type="SMART" id="SM00298">
    <property type="entry name" value="CHROMO"/>
    <property type="match status" value="1"/>
</dbReference>
<evidence type="ECO:0000313" key="13">
    <source>
        <dbReference type="Proteomes" id="UP000037510"/>
    </source>
</evidence>
<reference evidence="12 13" key="1">
    <citation type="journal article" date="2015" name="Genome Biol. Evol.">
        <title>The genome of winter moth (Operophtera brumata) provides a genomic perspective on sexual dimorphism and phenology.</title>
        <authorList>
            <person name="Derks M.F."/>
            <person name="Smit S."/>
            <person name="Salis L."/>
            <person name="Schijlen E."/>
            <person name="Bossers A."/>
            <person name="Mateman C."/>
            <person name="Pijl A.S."/>
            <person name="de Ridder D."/>
            <person name="Groenen M.A."/>
            <person name="Visser M.E."/>
            <person name="Megens H.J."/>
        </authorList>
    </citation>
    <scope>NUCLEOTIDE SEQUENCE [LARGE SCALE GENOMIC DNA]</scope>
    <source>
        <strain evidence="12">WM2013NL</strain>
        <tissue evidence="12">Head and thorax</tissue>
    </source>
</reference>
<dbReference type="InterPro" id="IPR016197">
    <property type="entry name" value="Chromo-like_dom_sf"/>
</dbReference>
<feature type="compositionally biased region" description="Low complexity" evidence="10">
    <location>
        <begin position="107"/>
        <end position="117"/>
    </location>
</feature>
<feature type="compositionally biased region" description="Acidic residues" evidence="10">
    <location>
        <begin position="136"/>
        <end position="152"/>
    </location>
</feature>
<dbReference type="Pfam" id="PF05712">
    <property type="entry name" value="MRG"/>
    <property type="match status" value="2"/>
</dbReference>
<feature type="domain" description="Chromo" evidence="11">
    <location>
        <begin position="10"/>
        <end position="90"/>
    </location>
</feature>
<dbReference type="InterPro" id="IPR000953">
    <property type="entry name" value="Chromo/chromo_shadow_dom"/>
</dbReference>
<dbReference type="GO" id="GO:0035267">
    <property type="term" value="C:NuA4 histone acetyltransferase complex"/>
    <property type="evidence" value="ECO:0007669"/>
    <property type="project" value="TreeGrafter"/>
</dbReference>
<accession>A0A0L7L004</accession>
<comment type="caution">
    <text evidence="12">The sequence shown here is derived from an EMBL/GenBank/DDBJ whole genome shotgun (WGS) entry which is preliminary data.</text>
</comment>
<dbReference type="InterPro" id="IPR008676">
    <property type="entry name" value="MRG"/>
</dbReference>
<feature type="region of interest" description="Disordered" evidence="10">
    <location>
        <begin position="103"/>
        <end position="196"/>
    </location>
</feature>
<evidence type="ECO:0000256" key="7">
    <source>
        <dbReference type="ARBA" id="ARBA00023163"/>
    </source>
</evidence>
<keyword evidence="6" id="KW-0805">Transcription regulation</keyword>
<keyword evidence="5" id="KW-0156">Chromatin regulator</keyword>
<dbReference type="InterPro" id="IPR053820">
    <property type="entry name" value="MSL3_chromo-like"/>
</dbReference>
<dbReference type="GO" id="GO:0006325">
    <property type="term" value="P:chromatin organization"/>
    <property type="evidence" value="ECO:0007669"/>
    <property type="project" value="UniProtKB-KW"/>
</dbReference>
<evidence type="ECO:0000256" key="3">
    <source>
        <dbReference type="ARBA" id="ARBA00022454"/>
    </source>
</evidence>
<evidence type="ECO:0000256" key="2">
    <source>
        <dbReference type="ARBA" id="ARBA00004286"/>
    </source>
</evidence>
<name>A0A0L7L004_OPEBR</name>
<evidence type="ECO:0000256" key="10">
    <source>
        <dbReference type="SAM" id="MobiDB-lite"/>
    </source>
</evidence>
<dbReference type="PANTHER" id="PTHR10880">
    <property type="entry name" value="MORTALITY FACTOR 4-LIKE PROTEIN"/>
    <property type="match status" value="1"/>
</dbReference>
<dbReference type="Gene3D" id="1.10.274.30">
    <property type="entry name" value="MRG domain"/>
    <property type="match status" value="2"/>
</dbReference>
<dbReference type="PANTHER" id="PTHR10880:SF15">
    <property type="entry name" value="MSL COMPLEX SUBUNIT 3"/>
    <property type="match status" value="1"/>
</dbReference>
<dbReference type="SUPFAM" id="SSF54160">
    <property type="entry name" value="Chromo domain-like"/>
    <property type="match status" value="1"/>
</dbReference>
<dbReference type="STRING" id="104452.A0A0L7L004"/>
<dbReference type="PROSITE" id="PS51640">
    <property type="entry name" value="MRG"/>
    <property type="match status" value="1"/>
</dbReference>
<evidence type="ECO:0000256" key="5">
    <source>
        <dbReference type="ARBA" id="ARBA00022853"/>
    </source>
</evidence>
<keyword evidence="4" id="KW-0832">Ubl conjugation</keyword>
<evidence type="ECO:0000256" key="1">
    <source>
        <dbReference type="ARBA" id="ARBA00004123"/>
    </source>
</evidence>
<evidence type="ECO:0000313" key="12">
    <source>
        <dbReference type="EMBL" id="KOB68853.1"/>
    </source>
</evidence>
<keyword evidence="3" id="KW-0158">Chromosome</keyword>
<dbReference type="GO" id="GO:0006355">
    <property type="term" value="P:regulation of DNA-templated transcription"/>
    <property type="evidence" value="ECO:0007669"/>
    <property type="project" value="InterPro"/>
</dbReference>
<sequence>MVSTRGVRYKFSEGERVLCYEPDPTKAKVLYDSKVLEVIENKEKRGRRTIEYLIHFQGWNSSWDRCVGEDFVLKDTEEHRQLQRDLAEKAQLQLGAYLYRRERKKGSTSGSAGSSAAKRSRHRFSDDGSSSSTQPDEPEGEEQGEVEPEAADADNSQESPDEEIKQEMESDSSQSSDDELPAQPGAPGDSALVPAGRATLTMPTVLRDRLTFDYHLVVKRSRLTRLPASPCAAQILESFVKWFTLVLYFNSDRLTFDYHLVVKRSRLTRLPASPCAAQILESFVKWFTLVLYCNSDRLTFDYHLVVKRSRLTRLPASPCAAQILESFVKWFTLVLYCNSDRLTFDYHLVVKRSRLTRLPASPCAAQILESFVKWFARAGAWNTPRCRNEPPQKPDLADVSRRLNLVREVADGMRVYFDFIMRGNLLYKPELVQYHQVCGQFLDQ</sequence>
<dbReference type="GO" id="GO:0072487">
    <property type="term" value="C:MSL complex"/>
    <property type="evidence" value="ECO:0007669"/>
    <property type="project" value="TreeGrafter"/>
</dbReference>
<dbReference type="GO" id="GO:0005634">
    <property type="term" value="C:nucleus"/>
    <property type="evidence" value="ECO:0007669"/>
    <property type="project" value="UniProtKB-SubCell"/>
</dbReference>
<dbReference type="Pfam" id="PF22732">
    <property type="entry name" value="MSL3_chromo-like"/>
    <property type="match status" value="1"/>
</dbReference>
<organism evidence="12 13">
    <name type="scientific">Operophtera brumata</name>
    <name type="common">Winter moth</name>
    <name type="synonym">Phalaena brumata</name>
    <dbReference type="NCBI Taxonomy" id="104452"/>
    <lineage>
        <taxon>Eukaryota</taxon>
        <taxon>Metazoa</taxon>
        <taxon>Ecdysozoa</taxon>
        <taxon>Arthropoda</taxon>
        <taxon>Hexapoda</taxon>
        <taxon>Insecta</taxon>
        <taxon>Pterygota</taxon>
        <taxon>Neoptera</taxon>
        <taxon>Endopterygota</taxon>
        <taxon>Lepidoptera</taxon>
        <taxon>Glossata</taxon>
        <taxon>Ditrysia</taxon>
        <taxon>Geometroidea</taxon>
        <taxon>Geometridae</taxon>
        <taxon>Larentiinae</taxon>
        <taxon>Operophtera</taxon>
    </lineage>
</organism>
<comment type="subcellular location">
    <subcellularLocation>
        <location evidence="2">Chromosome</location>
    </subcellularLocation>
    <subcellularLocation>
        <location evidence="1">Nucleus</location>
    </subcellularLocation>
</comment>
<dbReference type="AlphaFoldDB" id="A0A0L7L004"/>
<evidence type="ECO:0000256" key="4">
    <source>
        <dbReference type="ARBA" id="ARBA00022843"/>
    </source>
</evidence>
<dbReference type="FunFam" id="2.30.30.140:FF:000042">
    <property type="entry name" value="male-specific lethal 3 homolog"/>
    <property type="match status" value="1"/>
</dbReference>
<dbReference type="Proteomes" id="UP000037510">
    <property type="component" value="Unassembled WGS sequence"/>
</dbReference>
<proteinExistence type="predicted"/>
<evidence type="ECO:0000256" key="6">
    <source>
        <dbReference type="ARBA" id="ARBA00023015"/>
    </source>
</evidence>
<evidence type="ECO:0000256" key="9">
    <source>
        <dbReference type="ARBA" id="ARBA00069454"/>
    </source>
</evidence>
<keyword evidence="8" id="KW-0539">Nucleus</keyword>
<dbReference type="Gene3D" id="2.30.30.140">
    <property type="match status" value="1"/>
</dbReference>
<keyword evidence="7" id="KW-0804">Transcription</keyword>
<dbReference type="InterPro" id="IPR038217">
    <property type="entry name" value="MRG_C_sf"/>
</dbReference>
<dbReference type="EMBL" id="JTDY01003899">
    <property type="protein sequence ID" value="KOB68853.1"/>
    <property type="molecule type" value="Genomic_DNA"/>
</dbReference>
<evidence type="ECO:0000259" key="11">
    <source>
        <dbReference type="SMART" id="SM00298"/>
    </source>
</evidence>
<evidence type="ECO:0000256" key="8">
    <source>
        <dbReference type="ARBA" id="ARBA00023242"/>
    </source>
</evidence>
<dbReference type="InterPro" id="IPR026541">
    <property type="entry name" value="MRG_dom"/>
</dbReference>
<protein>
    <recommendedName>
        <fullName evidence="9">Protein male-specific lethal-3</fullName>
    </recommendedName>
</protein>